<keyword evidence="3" id="KW-1185">Reference proteome</keyword>
<proteinExistence type="predicted"/>
<dbReference type="EMBL" id="QJKF01000001">
    <property type="protein sequence ID" value="PXX71053.1"/>
    <property type="molecule type" value="Genomic_DNA"/>
</dbReference>
<reference evidence="2 3" key="1">
    <citation type="submission" date="2018-05" db="EMBL/GenBank/DDBJ databases">
        <title>Genomic Encyclopedia of Type Strains, Phase IV (KMG-IV): sequencing the most valuable type-strain genomes for metagenomic binning, comparative biology and taxonomic classification.</title>
        <authorList>
            <person name="Goeker M."/>
        </authorList>
    </citation>
    <scope>NUCLEOTIDE SEQUENCE [LARGE SCALE GENOMIC DNA]</scope>
    <source>
        <strain evidence="2 3">DSM 44704</strain>
    </source>
</reference>
<dbReference type="Proteomes" id="UP000247569">
    <property type="component" value="Unassembled WGS sequence"/>
</dbReference>
<protein>
    <submittedName>
        <fullName evidence="2">Uncharacterized protein</fullName>
    </submittedName>
</protein>
<name>A0A318KFP7_9NOCA</name>
<dbReference type="AlphaFoldDB" id="A0A318KFP7"/>
<accession>A0A318KFP7</accession>
<evidence type="ECO:0000313" key="3">
    <source>
        <dbReference type="Proteomes" id="UP000247569"/>
    </source>
</evidence>
<gene>
    <name evidence="2" type="ORF">DFR70_101474</name>
</gene>
<evidence type="ECO:0000313" key="2">
    <source>
        <dbReference type="EMBL" id="PXX71053.1"/>
    </source>
</evidence>
<organism evidence="2 3">
    <name type="scientific">Nocardia tenerifensis</name>
    <dbReference type="NCBI Taxonomy" id="228006"/>
    <lineage>
        <taxon>Bacteria</taxon>
        <taxon>Bacillati</taxon>
        <taxon>Actinomycetota</taxon>
        <taxon>Actinomycetes</taxon>
        <taxon>Mycobacteriales</taxon>
        <taxon>Nocardiaceae</taxon>
        <taxon>Nocardia</taxon>
    </lineage>
</organism>
<evidence type="ECO:0000256" key="1">
    <source>
        <dbReference type="SAM" id="MobiDB-lite"/>
    </source>
</evidence>
<feature type="region of interest" description="Disordered" evidence="1">
    <location>
        <begin position="1"/>
        <end position="22"/>
    </location>
</feature>
<sequence length="37" mass="4030">MSAPPLVPPHIATGRAAQLPADVQQTLDRPILRHHSH</sequence>
<comment type="caution">
    <text evidence="2">The sequence shown here is derived from an EMBL/GenBank/DDBJ whole genome shotgun (WGS) entry which is preliminary data.</text>
</comment>